<dbReference type="Pfam" id="PF00578">
    <property type="entry name" value="AhpC-TSA"/>
    <property type="match status" value="1"/>
</dbReference>
<feature type="region of interest" description="Disordered" evidence="1">
    <location>
        <begin position="563"/>
        <end position="582"/>
    </location>
</feature>
<dbReference type="PANTHER" id="PTHR42852">
    <property type="entry name" value="THIOL:DISULFIDE INTERCHANGE PROTEIN DSBE"/>
    <property type="match status" value="1"/>
</dbReference>
<protein>
    <submittedName>
        <fullName evidence="3">Alkyl hydroperoxide reductase/ thiol specific antioxidant/ Mal allergen</fullName>
    </submittedName>
</protein>
<dbReference type="InterPro" id="IPR000866">
    <property type="entry name" value="AhpC/TSA"/>
</dbReference>
<dbReference type="Gene3D" id="2.120.10.10">
    <property type="match status" value="1"/>
</dbReference>
<dbReference type="InterPro" id="IPR013766">
    <property type="entry name" value="Thioredoxin_domain"/>
</dbReference>
<dbReference type="InterPro" id="IPR050553">
    <property type="entry name" value="Thioredoxin_ResA/DsbE_sf"/>
</dbReference>
<name>A0A075GIS8_9EURY</name>
<dbReference type="Gene3D" id="3.40.30.10">
    <property type="entry name" value="Glutaredoxin"/>
    <property type="match status" value="1"/>
</dbReference>
<dbReference type="InterPro" id="IPR036249">
    <property type="entry name" value="Thioredoxin-like_sf"/>
</dbReference>
<dbReference type="GO" id="GO:0016491">
    <property type="term" value="F:oxidoreductase activity"/>
    <property type="evidence" value="ECO:0007669"/>
    <property type="project" value="InterPro"/>
</dbReference>
<evidence type="ECO:0000256" key="1">
    <source>
        <dbReference type="SAM" id="MobiDB-lite"/>
    </source>
</evidence>
<dbReference type="CDD" id="cd02966">
    <property type="entry name" value="TlpA_like_family"/>
    <property type="match status" value="1"/>
</dbReference>
<dbReference type="PROSITE" id="PS51352">
    <property type="entry name" value="THIOREDOXIN_2"/>
    <property type="match status" value="1"/>
</dbReference>
<dbReference type="SUPFAM" id="SSF52833">
    <property type="entry name" value="Thioredoxin-like"/>
    <property type="match status" value="1"/>
</dbReference>
<dbReference type="CDD" id="cd15482">
    <property type="entry name" value="Sialidase_non-viral"/>
    <property type="match status" value="1"/>
</dbReference>
<proteinExistence type="predicted"/>
<evidence type="ECO:0000259" key="2">
    <source>
        <dbReference type="PROSITE" id="PS51352"/>
    </source>
</evidence>
<accession>A0A075GIS8</accession>
<dbReference type="PANTHER" id="PTHR42852:SF13">
    <property type="entry name" value="PROTEIN DIPZ"/>
    <property type="match status" value="1"/>
</dbReference>
<dbReference type="InterPro" id="IPR036278">
    <property type="entry name" value="Sialidase_sf"/>
</dbReference>
<organism evidence="3">
    <name type="scientific">uncultured marine group II/III euryarchaeote KM3_148_H03</name>
    <dbReference type="NCBI Taxonomy" id="1457883"/>
    <lineage>
        <taxon>Archaea</taxon>
        <taxon>Methanobacteriati</taxon>
        <taxon>Methanobacteriota</taxon>
        <taxon>environmental samples</taxon>
    </lineage>
</organism>
<reference evidence="3" key="1">
    <citation type="journal article" date="2014" name="Genome Biol. Evol.">
        <title>Pangenome evidence for extensive interdomain horizontal transfer affecting lineage core and shell genes in uncultured planktonic thaumarchaeota and euryarchaeota.</title>
        <authorList>
            <person name="Deschamps P."/>
            <person name="Zivanovic Y."/>
            <person name="Moreira D."/>
            <person name="Rodriguez-Valera F."/>
            <person name="Lopez-Garcia P."/>
        </authorList>
    </citation>
    <scope>NUCLEOTIDE SEQUENCE</scope>
</reference>
<evidence type="ECO:0000313" key="3">
    <source>
        <dbReference type="EMBL" id="AIF01463.1"/>
    </source>
</evidence>
<feature type="domain" description="Thioredoxin" evidence="2">
    <location>
        <begin position="420"/>
        <end position="566"/>
    </location>
</feature>
<dbReference type="EMBL" id="KF900621">
    <property type="protein sequence ID" value="AIF01463.1"/>
    <property type="molecule type" value="Genomic_DNA"/>
</dbReference>
<dbReference type="AlphaFoldDB" id="A0A075GIS8"/>
<sequence>MRPPRPLLLLTGALLAAAALLATPATAEEPAEPVVLSAGVPAQQMYPTLVESDDTLHALWVGGEQGWDRPLDIWYSRSLDDGENWDQPLRLNTGAASVLYQQQKPALVAEGDDVYVFWKQRAEPMRFLMAASHDGGLTWSGESEALACPDERACQFPAAAIDGQGVLHLVYQHANSSEETRFTSLKQLYSISSSDGGGNWSEPVVLNPFDRGNRQREPELGYPCECCAPGIAGDPESGIHLVYRNISYWPGNETWFNTIAYLRWDGASQPLAGLRVTPFWSTGGVVCPESGPDIVAQPDGSLLLAWSHNGSASYATLRDGALSPPSVLGAGSRPMVQPGDEVATVWMAGGGAYGNVSFSVGDEGGMLALPGKQIEPDIAGGVAIFRTDASGEWEIAAVLLPAGGGSPDGEPPVEPPATIAVVDEPAPGFTLVDTEGEIFSLEDYRGQVVVLEMMATWCTICAATAGDTLAPLQAQIDNGTLEGVALLSVGADRLETSEMLAELAAAGGYGWRHAIDTEGARMSENYEALPVPRLAVIGPDGEVAFLHRGYISLADLQVQVVAAQDGSEPEAPSGGEPLDDGSSIPALPLAGAVAVLAAVARRRRTL</sequence>
<dbReference type="SUPFAM" id="SSF50939">
    <property type="entry name" value="Sialidases"/>
    <property type="match status" value="1"/>
</dbReference>
<dbReference type="GO" id="GO:0016209">
    <property type="term" value="F:antioxidant activity"/>
    <property type="evidence" value="ECO:0007669"/>
    <property type="project" value="InterPro"/>
</dbReference>